<sequence length="364" mass="41601">MNSETIFLLSFLAFIVFILALDLGLLNSRKSDTVSMKQAGLMSFFVVALSMCFYFVLLTYGHLLHGIDNLEKLQQVISSHHHPVKIIPGDLENSIQLYNQNLGLEYLTGYVVEYALSVDNIFVMVLVFTAFSVAPKNYHRVLFWGILGAIVMRFIFIFVGAALIEKFSWIMYVFGAFLVFTGIKMFFEKDGDDKIDTHNHPVVKFANRFFKVHNHFVGNKFFVTIDGVKKITPLFLVLLIIEATDLIFAVDSIPAIFSVTKDPYIVFFSNIFAIIGLRSMFFLLAGIIDKFRFLKVGLSVLLTFIGLKMLLHSYLENWGFTTSHSLIVIVSILGLSILFSLMFPLRTKERKLKFDPEKDEHLRH</sequence>
<evidence type="ECO:0000313" key="7">
    <source>
        <dbReference type="EMBL" id="MBD8018301.1"/>
    </source>
</evidence>
<feature type="transmembrane region" description="Helical" evidence="6">
    <location>
        <begin position="296"/>
        <end position="314"/>
    </location>
</feature>
<dbReference type="NCBIfam" id="TIGR03718">
    <property type="entry name" value="R_switched_Alx"/>
    <property type="match status" value="1"/>
</dbReference>
<feature type="transmembrane region" description="Helical" evidence="6">
    <location>
        <begin position="6"/>
        <end position="27"/>
    </location>
</feature>
<evidence type="ECO:0000256" key="6">
    <source>
        <dbReference type="SAM" id="Phobius"/>
    </source>
</evidence>
<comment type="similarity">
    <text evidence="2">Belongs to the TerC family.</text>
</comment>
<comment type="caution">
    <text evidence="7">The sequence shown here is derived from an EMBL/GenBank/DDBJ whole genome shotgun (WGS) entry which is preliminary data.</text>
</comment>
<evidence type="ECO:0000313" key="8">
    <source>
        <dbReference type="Proteomes" id="UP000626242"/>
    </source>
</evidence>
<evidence type="ECO:0000256" key="4">
    <source>
        <dbReference type="ARBA" id="ARBA00022989"/>
    </source>
</evidence>
<keyword evidence="4 6" id="KW-1133">Transmembrane helix</keyword>
<dbReference type="EMBL" id="JACSPS010000002">
    <property type="protein sequence ID" value="MBD8018301.1"/>
    <property type="molecule type" value="Genomic_DNA"/>
</dbReference>
<feature type="transmembrane region" description="Helical" evidence="6">
    <location>
        <begin position="263"/>
        <end position="284"/>
    </location>
</feature>
<feature type="transmembrane region" description="Helical" evidence="6">
    <location>
        <begin position="141"/>
        <end position="163"/>
    </location>
</feature>
<dbReference type="PANTHER" id="PTHR30238">
    <property type="entry name" value="MEMBRANE BOUND PREDICTED REDOX MODULATOR"/>
    <property type="match status" value="1"/>
</dbReference>
<dbReference type="Proteomes" id="UP000626242">
    <property type="component" value="Unassembled WGS sequence"/>
</dbReference>
<evidence type="ECO:0000256" key="2">
    <source>
        <dbReference type="ARBA" id="ARBA00007511"/>
    </source>
</evidence>
<accession>A0ABR8WMJ6</accession>
<evidence type="ECO:0000256" key="3">
    <source>
        <dbReference type="ARBA" id="ARBA00022692"/>
    </source>
</evidence>
<reference evidence="7 8" key="1">
    <citation type="submission" date="2020-08" db="EMBL/GenBank/DDBJ databases">
        <title>A Genomic Blueprint of the Chicken Gut Microbiome.</title>
        <authorList>
            <person name="Gilroy R."/>
            <person name="Ravi A."/>
            <person name="Getino M."/>
            <person name="Pursley I."/>
            <person name="Horton D.L."/>
            <person name="Alikhan N.-F."/>
            <person name="Baker D."/>
            <person name="Gharbi K."/>
            <person name="Hall N."/>
            <person name="Watson M."/>
            <person name="Adriaenssens E.M."/>
            <person name="Foster-Nyarko E."/>
            <person name="Jarju S."/>
            <person name="Secka A."/>
            <person name="Antonio M."/>
            <person name="Oren A."/>
            <person name="Chaudhuri R."/>
            <person name="La Ragione R.M."/>
            <person name="Hildebrand F."/>
            <person name="Pallen M.J."/>
        </authorList>
    </citation>
    <scope>NUCLEOTIDE SEQUENCE [LARGE SCALE GENOMIC DNA]</scope>
    <source>
        <strain evidence="7 8">Sa1CVA4</strain>
    </source>
</reference>
<organism evidence="7 8">
    <name type="scientific">Kaistella pullorum</name>
    <dbReference type="NCBI Taxonomy" id="2763074"/>
    <lineage>
        <taxon>Bacteria</taxon>
        <taxon>Pseudomonadati</taxon>
        <taxon>Bacteroidota</taxon>
        <taxon>Flavobacteriia</taxon>
        <taxon>Flavobacteriales</taxon>
        <taxon>Weeksellaceae</taxon>
        <taxon>Chryseobacterium group</taxon>
        <taxon>Kaistella</taxon>
    </lineage>
</organism>
<name>A0ABR8WMJ6_9FLAO</name>
<dbReference type="InterPro" id="IPR022369">
    <property type="entry name" value="Integral_membrane_TerC_rswitch"/>
</dbReference>
<feature type="transmembrane region" description="Helical" evidence="6">
    <location>
        <begin position="169"/>
        <end position="187"/>
    </location>
</feature>
<protein>
    <submittedName>
        <fullName evidence="7">TerC/Alx family metal homeostasis membrane protein</fullName>
    </submittedName>
</protein>
<evidence type="ECO:0000256" key="5">
    <source>
        <dbReference type="ARBA" id="ARBA00023136"/>
    </source>
</evidence>
<gene>
    <name evidence="7" type="ORF">H9628_07435</name>
</gene>
<keyword evidence="5 6" id="KW-0472">Membrane</keyword>
<evidence type="ECO:0000256" key="1">
    <source>
        <dbReference type="ARBA" id="ARBA00004141"/>
    </source>
</evidence>
<proteinExistence type="inferred from homology"/>
<dbReference type="InterPro" id="IPR005496">
    <property type="entry name" value="Integral_membrane_TerC"/>
</dbReference>
<feature type="transmembrane region" description="Helical" evidence="6">
    <location>
        <begin position="234"/>
        <end position="257"/>
    </location>
</feature>
<keyword evidence="8" id="KW-1185">Reference proteome</keyword>
<feature type="transmembrane region" description="Helical" evidence="6">
    <location>
        <begin position="39"/>
        <end position="63"/>
    </location>
</feature>
<feature type="transmembrane region" description="Helical" evidence="6">
    <location>
        <begin position="326"/>
        <end position="345"/>
    </location>
</feature>
<dbReference type="PANTHER" id="PTHR30238:SF0">
    <property type="entry name" value="THYLAKOID MEMBRANE PROTEIN TERC, CHLOROPLASTIC"/>
    <property type="match status" value="1"/>
</dbReference>
<feature type="transmembrane region" description="Helical" evidence="6">
    <location>
        <begin position="114"/>
        <end position="134"/>
    </location>
</feature>
<comment type="subcellular location">
    <subcellularLocation>
        <location evidence="1">Membrane</location>
        <topology evidence="1">Multi-pass membrane protein</topology>
    </subcellularLocation>
</comment>
<keyword evidence="3 6" id="KW-0812">Transmembrane</keyword>
<dbReference type="RefSeq" id="WP_251833494.1">
    <property type="nucleotide sequence ID" value="NZ_JACSPS010000002.1"/>
</dbReference>
<dbReference type="Pfam" id="PF03741">
    <property type="entry name" value="TerC"/>
    <property type="match status" value="1"/>
</dbReference>